<dbReference type="PANTHER" id="PTHR10587:SF137">
    <property type="entry name" value="4-DEOXY-4-FORMAMIDO-L-ARABINOSE-PHOSPHOUNDECAPRENOL DEFORMYLASE ARND-RELATED"/>
    <property type="match status" value="1"/>
</dbReference>
<dbReference type="Gene3D" id="3.20.20.370">
    <property type="entry name" value="Glycoside hydrolase/deacetylase"/>
    <property type="match status" value="1"/>
</dbReference>
<keyword evidence="2" id="KW-0732">Signal</keyword>
<keyword evidence="5" id="KW-1185">Reference proteome</keyword>
<dbReference type="GO" id="GO:0005975">
    <property type="term" value="P:carbohydrate metabolic process"/>
    <property type="evidence" value="ECO:0007669"/>
    <property type="project" value="InterPro"/>
</dbReference>
<dbReference type="PROSITE" id="PS51677">
    <property type="entry name" value="NODB"/>
    <property type="match status" value="1"/>
</dbReference>
<comment type="caution">
    <text evidence="4">The sequence shown here is derived from an EMBL/GenBank/DDBJ whole genome shotgun (WGS) entry which is preliminary data.</text>
</comment>
<dbReference type="GO" id="GO:0016810">
    <property type="term" value="F:hydrolase activity, acting on carbon-nitrogen (but not peptide) bonds"/>
    <property type="evidence" value="ECO:0007669"/>
    <property type="project" value="InterPro"/>
</dbReference>
<dbReference type="OrthoDB" id="9763050at2"/>
<dbReference type="Pfam" id="PF01522">
    <property type="entry name" value="Polysacc_deac_1"/>
    <property type="match status" value="1"/>
</dbReference>
<evidence type="ECO:0000313" key="4">
    <source>
        <dbReference type="EMBL" id="RAG86514.1"/>
    </source>
</evidence>
<name>A0A2X0IMY7_9ACTN</name>
<reference evidence="4 5" key="1">
    <citation type="submission" date="2018-06" db="EMBL/GenBank/DDBJ databases">
        <title>Streptacidiphilus pinicola sp. nov., isolated from pine grove soil.</title>
        <authorList>
            <person name="Roh S.G."/>
            <person name="Park S."/>
            <person name="Kim M.-K."/>
            <person name="Yun B.-R."/>
            <person name="Park J."/>
            <person name="Kim M.J."/>
            <person name="Kim Y.S."/>
            <person name="Kim S.B."/>
        </authorList>
    </citation>
    <scope>NUCLEOTIDE SEQUENCE [LARGE SCALE GENOMIC DNA]</scope>
    <source>
        <strain evidence="4 5">MMS16-CNU450</strain>
    </source>
</reference>
<dbReference type="PANTHER" id="PTHR10587">
    <property type="entry name" value="GLYCOSYL TRANSFERASE-RELATED"/>
    <property type="match status" value="1"/>
</dbReference>
<sequence length="264" mass="27276">MRTRTVAAAGAVLAAVLALSACGGGAGAQGANGNGTSASSSATPDPKSTSGDTVPTGGTDTVSKELEYYIAHPGGEKTVALTFDDGPSGQWTPKILALLAKYNAHATFCEIGPEAQAEPGVVREILAGGNRLCDHSIHHNEAMSKRGLAYETNEIVGAKKMIEAAGGSGTQVSWFRAPGGDFSPEIRQISAANGLRPLAWSIDTNDWKRPGVASIVANVKKNVRPGSIILMHDAGGDRSQTVAALAQLLPWLIQQGYSVNFPDA</sequence>
<dbReference type="Proteomes" id="UP000248889">
    <property type="component" value="Unassembled WGS sequence"/>
</dbReference>
<dbReference type="EMBL" id="QKYN01000026">
    <property type="protein sequence ID" value="RAG86514.1"/>
    <property type="molecule type" value="Genomic_DNA"/>
</dbReference>
<accession>A0A2X0IMY7</accession>
<feature type="signal peptide" evidence="2">
    <location>
        <begin position="1"/>
        <end position="28"/>
    </location>
</feature>
<dbReference type="InterPro" id="IPR011330">
    <property type="entry name" value="Glyco_hydro/deAcase_b/a-brl"/>
</dbReference>
<dbReference type="SUPFAM" id="SSF88713">
    <property type="entry name" value="Glycoside hydrolase/deacetylase"/>
    <property type="match status" value="1"/>
</dbReference>
<dbReference type="CDD" id="cd10917">
    <property type="entry name" value="CE4_NodB_like_6s_7s"/>
    <property type="match status" value="1"/>
</dbReference>
<feature type="compositionally biased region" description="Low complexity" evidence="1">
    <location>
        <begin position="34"/>
        <end position="58"/>
    </location>
</feature>
<dbReference type="AlphaFoldDB" id="A0A2X0IMY7"/>
<dbReference type="InterPro" id="IPR002509">
    <property type="entry name" value="NODB_dom"/>
</dbReference>
<dbReference type="PROSITE" id="PS51257">
    <property type="entry name" value="PROKAR_LIPOPROTEIN"/>
    <property type="match status" value="1"/>
</dbReference>
<feature type="region of interest" description="Disordered" evidence="1">
    <location>
        <begin position="28"/>
        <end position="58"/>
    </location>
</feature>
<dbReference type="RefSeq" id="WP_111499789.1">
    <property type="nucleotide sequence ID" value="NZ_QKYN01000026.1"/>
</dbReference>
<feature type="domain" description="NodB homology" evidence="3">
    <location>
        <begin position="77"/>
        <end position="260"/>
    </location>
</feature>
<gene>
    <name evidence="4" type="ORF">DN069_06025</name>
</gene>
<evidence type="ECO:0000313" key="5">
    <source>
        <dbReference type="Proteomes" id="UP000248889"/>
    </source>
</evidence>
<evidence type="ECO:0000259" key="3">
    <source>
        <dbReference type="PROSITE" id="PS51677"/>
    </source>
</evidence>
<proteinExistence type="predicted"/>
<organism evidence="4 5">
    <name type="scientific">Streptacidiphilus pinicola</name>
    <dbReference type="NCBI Taxonomy" id="2219663"/>
    <lineage>
        <taxon>Bacteria</taxon>
        <taxon>Bacillati</taxon>
        <taxon>Actinomycetota</taxon>
        <taxon>Actinomycetes</taxon>
        <taxon>Kitasatosporales</taxon>
        <taxon>Streptomycetaceae</taxon>
        <taxon>Streptacidiphilus</taxon>
    </lineage>
</organism>
<feature type="chain" id="PRO_5016061976" evidence="2">
    <location>
        <begin position="29"/>
        <end position="264"/>
    </location>
</feature>
<evidence type="ECO:0000256" key="1">
    <source>
        <dbReference type="SAM" id="MobiDB-lite"/>
    </source>
</evidence>
<dbReference type="InterPro" id="IPR050248">
    <property type="entry name" value="Polysacc_deacetylase_ArnD"/>
</dbReference>
<evidence type="ECO:0000256" key="2">
    <source>
        <dbReference type="SAM" id="SignalP"/>
    </source>
</evidence>
<protein>
    <submittedName>
        <fullName evidence="4">Polysaccharide deacetylase family protein</fullName>
    </submittedName>
</protein>